<evidence type="ECO:0000313" key="2">
    <source>
        <dbReference type="EMBL" id="RRJ66515.1"/>
    </source>
</evidence>
<protein>
    <submittedName>
        <fullName evidence="2">Zf-CGNR multi-domain protein</fullName>
    </submittedName>
</protein>
<dbReference type="OrthoDB" id="123307at2"/>
<evidence type="ECO:0000313" key="3">
    <source>
        <dbReference type="Proteomes" id="UP000267017"/>
    </source>
</evidence>
<dbReference type="EMBL" id="RRCN01000001">
    <property type="protein sequence ID" value="RRJ66515.1"/>
    <property type="molecule type" value="Genomic_DNA"/>
</dbReference>
<dbReference type="PANTHER" id="PTHR35525">
    <property type="entry name" value="BLL6575 PROTEIN"/>
    <property type="match status" value="1"/>
</dbReference>
<dbReference type="Pfam" id="PF07336">
    <property type="entry name" value="ABATE"/>
    <property type="match status" value="1"/>
</dbReference>
<feature type="domain" description="Zinc finger CGNR" evidence="1">
    <location>
        <begin position="137"/>
        <end position="180"/>
    </location>
</feature>
<dbReference type="Pfam" id="PF11706">
    <property type="entry name" value="zf-CGNR"/>
    <property type="match status" value="1"/>
</dbReference>
<name>A0A3P3U829_9BACL</name>
<dbReference type="SUPFAM" id="SSF160904">
    <property type="entry name" value="Jann2411-like"/>
    <property type="match status" value="1"/>
</dbReference>
<comment type="caution">
    <text evidence="2">The sequence shown here is derived from an EMBL/GenBank/DDBJ whole genome shotgun (WGS) entry which is preliminary data.</text>
</comment>
<accession>A0A3P3U829</accession>
<dbReference type="InterPro" id="IPR021005">
    <property type="entry name" value="Znf_CGNR"/>
</dbReference>
<dbReference type="InterPro" id="IPR010852">
    <property type="entry name" value="ABATE"/>
</dbReference>
<sequence length="192" mass="21945">METLWSDFINSEWHDWKGSGRSEDRLEKLPWQSRFLSDWQLRAPVPAAVGDITAMRQLRKGLHALAVKLAGGEEMAGEDWRLLNQYMEPGRVYREFAPGDGGTVKLEYRPVAAEWEQVMAEVAASFGQTVLQGEAGRIRVCDNPDCRWIFYDDTRNRTKKYCDDKMCGNLMKVRRFRARKKAGQNPDGGAEA</sequence>
<dbReference type="AlphaFoldDB" id="A0A3P3U829"/>
<keyword evidence="3" id="KW-1185">Reference proteome</keyword>
<organism evidence="2 3">
    <name type="scientific">Paenibacillus oralis</name>
    <dbReference type="NCBI Taxonomy" id="2490856"/>
    <lineage>
        <taxon>Bacteria</taxon>
        <taxon>Bacillati</taxon>
        <taxon>Bacillota</taxon>
        <taxon>Bacilli</taxon>
        <taxon>Bacillales</taxon>
        <taxon>Paenibacillaceae</taxon>
        <taxon>Paenibacillus</taxon>
    </lineage>
</organism>
<dbReference type="Proteomes" id="UP000267017">
    <property type="component" value="Unassembled WGS sequence"/>
</dbReference>
<gene>
    <name evidence="2" type="ORF">EHV15_29015</name>
</gene>
<dbReference type="PANTHER" id="PTHR35525:SF3">
    <property type="entry name" value="BLL6575 PROTEIN"/>
    <property type="match status" value="1"/>
</dbReference>
<dbReference type="InterPro" id="IPR023286">
    <property type="entry name" value="ABATE_dom_sf"/>
</dbReference>
<dbReference type="RefSeq" id="WP_128634297.1">
    <property type="nucleotide sequence ID" value="NZ_RRCN01000001.1"/>
</dbReference>
<reference evidence="2 3" key="1">
    <citation type="submission" date="2018-11" db="EMBL/GenBank/DDBJ databases">
        <title>Genome sequencing of Paenibacillus sp. KCOM 3021 (= ChDC PVNT-B20).</title>
        <authorList>
            <person name="Kook J.-K."/>
            <person name="Park S.-N."/>
            <person name="Lim Y.K."/>
        </authorList>
    </citation>
    <scope>NUCLEOTIDE SEQUENCE [LARGE SCALE GENOMIC DNA]</scope>
    <source>
        <strain evidence="2 3">KCOM 3021</strain>
    </source>
</reference>
<dbReference type="Gene3D" id="1.10.3300.10">
    <property type="entry name" value="Jann2411-like domain"/>
    <property type="match status" value="1"/>
</dbReference>
<evidence type="ECO:0000259" key="1">
    <source>
        <dbReference type="Pfam" id="PF11706"/>
    </source>
</evidence>
<proteinExistence type="predicted"/>